<dbReference type="Proteomes" id="UP000681722">
    <property type="component" value="Unassembled WGS sequence"/>
</dbReference>
<dbReference type="EMBL" id="CAJNOQ010031460">
    <property type="protein sequence ID" value="CAF1580228.1"/>
    <property type="molecule type" value="Genomic_DNA"/>
</dbReference>
<dbReference type="Gene3D" id="3.40.50.300">
    <property type="entry name" value="P-loop containing nucleotide triphosphate hydrolases"/>
    <property type="match status" value="1"/>
</dbReference>
<comment type="caution">
    <text evidence="1">The sequence shown here is derived from an EMBL/GenBank/DDBJ whole genome shotgun (WGS) entry which is preliminary data.</text>
</comment>
<dbReference type="OrthoDB" id="432234at2759"/>
<sequence length="142" mass="15837">DESDIQLLTEQVTTMSAISFRKHQQQISKQFTLNEAQTRAFMVITNHINGGNHLKKGNEQDQLLMCVAGPGGTRKSQLIYAITEYFSITKRSHELRKLAPTPNAAAQIDGLTIQSFTSYRNLRKVSAAQRTTIENAGEISDI</sequence>
<evidence type="ECO:0000313" key="2">
    <source>
        <dbReference type="EMBL" id="CAF4447291.1"/>
    </source>
</evidence>
<feature type="non-terminal residue" evidence="1">
    <location>
        <position position="1"/>
    </location>
</feature>
<keyword evidence="3" id="KW-1185">Reference proteome</keyword>
<accession>A0A815Z8D4</accession>
<dbReference type="Proteomes" id="UP000663829">
    <property type="component" value="Unassembled WGS sequence"/>
</dbReference>
<evidence type="ECO:0000313" key="1">
    <source>
        <dbReference type="EMBL" id="CAF1580228.1"/>
    </source>
</evidence>
<dbReference type="EMBL" id="CAJOBC010097409">
    <property type="protein sequence ID" value="CAF4447291.1"/>
    <property type="molecule type" value="Genomic_DNA"/>
</dbReference>
<organism evidence="1 3">
    <name type="scientific">Didymodactylos carnosus</name>
    <dbReference type="NCBI Taxonomy" id="1234261"/>
    <lineage>
        <taxon>Eukaryota</taxon>
        <taxon>Metazoa</taxon>
        <taxon>Spiralia</taxon>
        <taxon>Gnathifera</taxon>
        <taxon>Rotifera</taxon>
        <taxon>Eurotatoria</taxon>
        <taxon>Bdelloidea</taxon>
        <taxon>Philodinida</taxon>
        <taxon>Philodinidae</taxon>
        <taxon>Didymodactylos</taxon>
    </lineage>
</organism>
<name>A0A815Z8D4_9BILA</name>
<gene>
    <name evidence="1" type="ORF">GPM918_LOCUS41029</name>
    <name evidence="2" type="ORF">SRO942_LOCUS42035</name>
</gene>
<evidence type="ECO:0008006" key="4">
    <source>
        <dbReference type="Google" id="ProtNLM"/>
    </source>
</evidence>
<protein>
    <recommendedName>
        <fullName evidence="4">DNA helicase</fullName>
    </recommendedName>
</protein>
<dbReference type="InterPro" id="IPR027417">
    <property type="entry name" value="P-loop_NTPase"/>
</dbReference>
<dbReference type="AlphaFoldDB" id="A0A815Z8D4"/>
<evidence type="ECO:0000313" key="3">
    <source>
        <dbReference type="Proteomes" id="UP000663829"/>
    </source>
</evidence>
<proteinExistence type="predicted"/>
<reference evidence="1" key="1">
    <citation type="submission" date="2021-02" db="EMBL/GenBank/DDBJ databases">
        <authorList>
            <person name="Nowell W R."/>
        </authorList>
    </citation>
    <scope>NUCLEOTIDE SEQUENCE</scope>
</reference>